<dbReference type="InterPro" id="IPR016186">
    <property type="entry name" value="C-type_lectin-like/link_sf"/>
</dbReference>
<keyword evidence="3" id="KW-1185">Reference proteome</keyword>
<organism evidence="3 4">
    <name type="scientific">Macrostomum lignano</name>
    <dbReference type="NCBI Taxonomy" id="282301"/>
    <lineage>
        <taxon>Eukaryota</taxon>
        <taxon>Metazoa</taxon>
        <taxon>Spiralia</taxon>
        <taxon>Lophotrochozoa</taxon>
        <taxon>Platyhelminthes</taxon>
        <taxon>Rhabditophora</taxon>
        <taxon>Macrostomorpha</taxon>
        <taxon>Macrostomida</taxon>
        <taxon>Macrostomidae</taxon>
        <taxon>Macrostomum</taxon>
    </lineage>
</organism>
<dbReference type="Proteomes" id="UP000095280">
    <property type="component" value="Unplaced"/>
</dbReference>
<evidence type="ECO:0000259" key="2">
    <source>
        <dbReference type="PROSITE" id="PS50041"/>
    </source>
</evidence>
<evidence type="ECO:0000313" key="4">
    <source>
        <dbReference type="WBParaSite" id="maker-uti_cns_0046502-snap-gene-0.6-mRNA-1"/>
    </source>
</evidence>
<dbReference type="InterPro" id="IPR001304">
    <property type="entry name" value="C-type_lectin-like"/>
</dbReference>
<feature type="signal peptide" evidence="1">
    <location>
        <begin position="1"/>
        <end position="24"/>
    </location>
</feature>
<feature type="domain" description="C-type lectin" evidence="2">
    <location>
        <begin position="35"/>
        <end position="153"/>
    </location>
</feature>
<keyword evidence="1" id="KW-0732">Signal</keyword>
<sequence length="287" mass="32370">MRSATLHLLGICLAIWTLPLGCQARYFCPTPWTQYFDRCIRLFTTTYTQSTAATYCASLSNGAGRTGALYAPRARQDLAVFDHLEWLNYELWVGATRNATLGKFVDSEGNLIPDDLFYLGLTEANGLDCAHYSLDLGRLSLRSCSVALYFICQVPASTPSSYCSPSFLTTSINIDIHGDDDLDMQSTGMNSYFSLYYFYPLQYSSKDDERIPLLFGIPGRLNVSFSASSFINYARPEYVLINNNFRTGSHRVCKWYREYYGDLDVNQNGEACIPYSAWPATTNKCRT</sequence>
<dbReference type="SUPFAM" id="SSF56436">
    <property type="entry name" value="C-type lectin-like"/>
    <property type="match status" value="1"/>
</dbReference>
<dbReference type="Gene3D" id="3.10.100.10">
    <property type="entry name" value="Mannose-Binding Protein A, subunit A"/>
    <property type="match status" value="1"/>
</dbReference>
<dbReference type="SMART" id="SM00034">
    <property type="entry name" value="CLECT"/>
    <property type="match status" value="1"/>
</dbReference>
<evidence type="ECO:0000313" key="3">
    <source>
        <dbReference type="Proteomes" id="UP000095280"/>
    </source>
</evidence>
<reference evidence="4" key="1">
    <citation type="submission" date="2016-11" db="UniProtKB">
        <authorList>
            <consortium name="WormBaseParasite"/>
        </authorList>
    </citation>
    <scope>IDENTIFICATION</scope>
</reference>
<dbReference type="InterPro" id="IPR016187">
    <property type="entry name" value="CTDL_fold"/>
</dbReference>
<proteinExistence type="predicted"/>
<dbReference type="PROSITE" id="PS50041">
    <property type="entry name" value="C_TYPE_LECTIN_2"/>
    <property type="match status" value="1"/>
</dbReference>
<accession>A0A1I8JAY2</accession>
<dbReference type="WBParaSite" id="maker-uti_cns_0046502-snap-gene-0.6-mRNA-1">
    <property type="protein sequence ID" value="maker-uti_cns_0046502-snap-gene-0.6-mRNA-1"/>
    <property type="gene ID" value="maker-uti_cns_0046502-snap-gene-0.6"/>
</dbReference>
<evidence type="ECO:0000256" key="1">
    <source>
        <dbReference type="SAM" id="SignalP"/>
    </source>
</evidence>
<feature type="chain" id="PRO_5009321624" evidence="1">
    <location>
        <begin position="25"/>
        <end position="287"/>
    </location>
</feature>
<dbReference type="AlphaFoldDB" id="A0A1I8JAY2"/>
<name>A0A1I8JAY2_9PLAT</name>
<protein>
    <submittedName>
        <fullName evidence="4">C-type lectin domain-containing protein</fullName>
    </submittedName>
</protein>